<feature type="domain" description="DUF2147" evidence="2">
    <location>
        <begin position="36"/>
        <end position="152"/>
    </location>
</feature>
<sequence>MKTSPHLFCRSLKAAAIAALALSAGSVFAAGESPVGRWQTIDDETGKPKSVVEIKEVNGELQGSVVELINPSKPNPTCEKCEGDRKDKPIQGMTILWGVKKTGDGWGDGKILDPQKGKVYGAKLEPEAGGQKLKVRGYMGVSMLGRTQEWVRAQ</sequence>
<protein>
    <submittedName>
        <fullName evidence="3">Putative secreted protein</fullName>
    </submittedName>
</protein>
<feature type="chain" id="PRO_5003712638" evidence="1">
    <location>
        <begin position="30"/>
        <end position="154"/>
    </location>
</feature>
<accession>I7ZAT2</accession>
<keyword evidence="1" id="KW-0732">Signal</keyword>
<dbReference type="EMBL" id="AKGD01000003">
    <property type="protein sequence ID" value="EIT68787.1"/>
    <property type="molecule type" value="Genomic_DNA"/>
</dbReference>
<reference evidence="3 4" key="1">
    <citation type="journal article" date="2012" name="J. Bacteriol.">
        <title>Genome Sequence of n-Alkane-Degrading Hydrocarboniphaga effusa Strain AP103T (ATCC BAA-332T).</title>
        <authorList>
            <person name="Chang H.K."/>
            <person name="Zylstra G.J."/>
            <person name="Chae J.C."/>
        </authorList>
    </citation>
    <scope>NUCLEOTIDE SEQUENCE [LARGE SCALE GENOMIC DNA]</scope>
    <source>
        <strain evidence="3 4">AP103</strain>
    </source>
</reference>
<dbReference type="RefSeq" id="WP_007186917.1">
    <property type="nucleotide sequence ID" value="NZ_AKGD01000003.1"/>
</dbReference>
<proteinExistence type="predicted"/>
<dbReference type="InterPro" id="IPR019223">
    <property type="entry name" value="DUF2147"/>
</dbReference>
<comment type="caution">
    <text evidence="3">The sequence shown here is derived from an EMBL/GenBank/DDBJ whole genome shotgun (WGS) entry which is preliminary data.</text>
</comment>
<dbReference type="OrthoDB" id="9814399at2"/>
<name>I7ZAT2_9GAMM</name>
<dbReference type="PANTHER" id="PTHR36919:SF3">
    <property type="entry name" value="BLL5882 PROTEIN"/>
    <property type="match status" value="1"/>
</dbReference>
<keyword evidence="4" id="KW-1185">Reference proteome</keyword>
<dbReference type="PANTHER" id="PTHR36919">
    <property type="entry name" value="BLR1215 PROTEIN"/>
    <property type="match status" value="1"/>
</dbReference>
<gene>
    <name evidence="3" type="ORF">WQQ_39820</name>
</gene>
<evidence type="ECO:0000259" key="2">
    <source>
        <dbReference type="Pfam" id="PF09917"/>
    </source>
</evidence>
<evidence type="ECO:0000313" key="4">
    <source>
        <dbReference type="Proteomes" id="UP000003704"/>
    </source>
</evidence>
<dbReference type="Pfam" id="PF09917">
    <property type="entry name" value="DUF2147"/>
    <property type="match status" value="1"/>
</dbReference>
<dbReference type="AlphaFoldDB" id="I7ZAT2"/>
<dbReference type="PATRIC" id="fig|1172194.4.peg.3864"/>
<feature type="signal peptide" evidence="1">
    <location>
        <begin position="1"/>
        <end position="29"/>
    </location>
</feature>
<dbReference type="Proteomes" id="UP000003704">
    <property type="component" value="Unassembled WGS sequence"/>
</dbReference>
<evidence type="ECO:0000256" key="1">
    <source>
        <dbReference type="SAM" id="SignalP"/>
    </source>
</evidence>
<organism evidence="3 4">
    <name type="scientific">Hydrocarboniphaga effusa AP103</name>
    <dbReference type="NCBI Taxonomy" id="1172194"/>
    <lineage>
        <taxon>Bacteria</taxon>
        <taxon>Pseudomonadati</taxon>
        <taxon>Pseudomonadota</taxon>
        <taxon>Gammaproteobacteria</taxon>
        <taxon>Nevskiales</taxon>
        <taxon>Nevskiaceae</taxon>
        <taxon>Hydrocarboniphaga</taxon>
    </lineage>
</organism>
<evidence type="ECO:0000313" key="3">
    <source>
        <dbReference type="EMBL" id="EIT68787.1"/>
    </source>
</evidence>
<dbReference type="Gene3D" id="2.40.128.520">
    <property type="match status" value="1"/>
</dbReference>